<dbReference type="AlphaFoldDB" id="N1ZW53"/>
<reference evidence="1 2" key="1">
    <citation type="journal article" date="2014" name="Genome Announc.">
        <title>Draft genome sequences of the altered schaedler flora, a defined bacterial community from gnotobiotic mice.</title>
        <authorList>
            <person name="Wannemuehler M.J."/>
            <person name="Overstreet A.M."/>
            <person name="Ward D.V."/>
            <person name="Phillips G.J."/>
        </authorList>
    </citation>
    <scope>NUCLEOTIDE SEQUENCE [LARGE SCALE GENOMIC DNA]</scope>
    <source>
        <strain evidence="1 2">ASF492</strain>
    </source>
</reference>
<dbReference type="eggNOG" id="COG3291">
    <property type="taxonomic scope" value="Bacteria"/>
</dbReference>
<sequence>MKEHGKHYYLFWKKTSAQSAKILRFFSNLPIADIPDQIEGYPVTELGNYCFAPECRLPDTYKIFQTNISIDSVTELCGNYVESVRLPDTLEIIGDYSFYNCRNLSHIICSGKLHTFGSDAFMNCHHLHHIFIRCTPAEKTGLRQMLAQIPWDTEVHFIENLKPDTSDPQAVLFYPEYYEAYDEIAPAHIFGRKIIGEGFRARQCFENNIVDFSQYDKIFPQACVEESERTLCQLAYNRLRYPYHLSETSKTQYANYIFTHGEILCRQFIQFKQLNDLLFLFQEKLLSPQNSQFALTFAAQTSWSEGCAGILRQKQLQKQPKQRTKYEFDDF</sequence>
<name>N1ZW53_9FIRM</name>
<dbReference type="SUPFAM" id="SSF52058">
    <property type="entry name" value="L domain-like"/>
    <property type="match status" value="1"/>
</dbReference>
<evidence type="ECO:0000313" key="2">
    <source>
        <dbReference type="Proteomes" id="UP000012589"/>
    </source>
</evidence>
<proteinExistence type="predicted"/>
<dbReference type="Gene3D" id="3.80.10.10">
    <property type="entry name" value="Ribonuclease Inhibitor"/>
    <property type="match status" value="1"/>
</dbReference>
<gene>
    <name evidence="1" type="ORF">C823_05826</name>
</gene>
<dbReference type="STRING" id="1235802.C823_05826"/>
<evidence type="ECO:0000313" key="1">
    <source>
        <dbReference type="EMBL" id="EMZ18065.1"/>
    </source>
</evidence>
<dbReference type="InterPro" id="IPR026906">
    <property type="entry name" value="LRR_5"/>
</dbReference>
<dbReference type="Proteomes" id="UP000012589">
    <property type="component" value="Unassembled WGS sequence"/>
</dbReference>
<evidence type="ECO:0008006" key="3">
    <source>
        <dbReference type="Google" id="ProtNLM"/>
    </source>
</evidence>
<organism evidence="1 2">
    <name type="scientific">Eubacterium plexicaudatum ASF492</name>
    <dbReference type="NCBI Taxonomy" id="1235802"/>
    <lineage>
        <taxon>Bacteria</taxon>
        <taxon>Bacillati</taxon>
        <taxon>Bacillota</taxon>
        <taxon>Clostridia</taxon>
        <taxon>Eubacteriales</taxon>
        <taxon>Eubacteriaceae</taxon>
        <taxon>Eubacterium</taxon>
    </lineage>
</organism>
<dbReference type="Pfam" id="PF13306">
    <property type="entry name" value="LRR_5"/>
    <property type="match status" value="1"/>
</dbReference>
<comment type="caution">
    <text evidence="1">The sequence shown here is derived from an EMBL/GenBank/DDBJ whole genome shotgun (WGS) entry which is preliminary data.</text>
</comment>
<dbReference type="OrthoDB" id="1824119at2"/>
<dbReference type="HOGENOM" id="CLU_064292_1_0_9"/>
<dbReference type="EMBL" id="AQFT01000191">
    <property type="protein sequence ID" value="EMZ18065.1"/>
    <property type="molecule type" value="Genomic_DNA"/>
</dbReference>
<protein>
    <recommendedName>
        <fullName evidence="3">Leucine-rich repeat domain-containing protein</fullName>
    </recommendedName>
</protein>
<dbReference type="PATRIC" id="fig|1235802.3.peg.6155"/>
<dbReference type="InterPro" id="IPR032675">
    <property type="entry name" value="LRR_dom_sf"/>
</dbReference>
<keyword evidence="2" id="KW-1185">Reference proteome</keyword>
<accession>N1ZW53</accession>